<organism evidence="1 2">
    <name type="scientific">Datura stramonium</name>
    <name type="common">Jimsonweed</name>
    <name type="synonym">Common thornapple</name>
    <dbReference type="NCBI Taxonomy" id="4076"/>
    <lineage>
        <taxon>Eukaryota</taxon>
        <taxon>Viridiplantae</taxon>
        <taxon>Streptophyta</taxon>
        <taxon>Embryophyta</taxon>
        <taxon>Tracheophyta</taxon>
        <taxon>Spermatophyta</taxon>
        <taxon>Magnoliopsida</taxon>
        <taxon>eudicotyledons</taxon>
        <taxon>Gunneridae</taxon>
        <taxon>Pentapetalae</taxon>
        <taxon>asterids</taxon>
        <taxon>lamiids</taxon>
        <taxon>Solanales</taxon>
        <taxon>Solanaceae</taxon>
        <taxon>Solanoideae</taxon>
        <taxon>Datureae</taxon>
        <taxon>Datura</taxon>
    </lineage>
</organism>
<evidence type="ECO:0000313" key="2">
    <source>
        <dbReference type="Proteomes" id="UP000823775"/>
    </source>
</evidence>
<reference evidence="1 2" key="1">
    <citation type="journal article" date="2021" name="BMC Genomics">
        <title>Datura genome reveals duplications of psychoactive alkaloid biosynthetic genes and high mutation rate following tissue culture.</title>
        <authorList>
            <person name="Rajewski A."/>
            <person name="Carter-House D."/>
            <person name="Stajich J."/>
            <person name="Litt A."/>
        </authorList>
    </citation>
    <scope>NUCLEOTIDE SEQUENCE [LARGE SCALE GENOMIC DNA]</scope>
    <source>
        <strain evidence="1">AR-01</strain>
    </source>
</reference>
<accession>A0ABS8UXE3</accession>
<comment type="caution">
    <text evidence="1">The sequence shown here is derived from an EMBL/GenBank/DDBJ whole genome shotgun (WGS) entry which is preliminary data.</text>
</comment>
<keyword evidence="2" id="KW-1185">Reference proteome</keyword>
<gene>
    <name evidence="1" type="ORF">HAX54_022786</name>
</gene>
<dbReference type="EMBL" id="JACEIK010002752">
    <property type="protein sequence ID" value="MCD9638664.1"/>
    <property type="molecule type" value="Genomic_DNA"/>
</dbReference>
<evidence type="ECO:0000313" key="1">
    <source>
        <dbReference type="EMBL" id="MCD9638664.1"/>
    </source>
</evidence>
<feature type="non-terminal residue" evidence="1">
    <location>
        <position position="1"/>
    </location>
</feature>
<protein>
    <submittedName>
        <fullName evidence="1">Uncharacterized protein</fullName>
    </submittedName>
</protein>
<sequence length="51" mass="5608">QTIDSPVVEKGGHVGLGVESLEEFPQKVRRFNDGPSPFHRELLLPAIIKGI</sequence>
<dbReference type="Proteomes" id="UP000823775">
    <property type="component" value="Unassembled WGS sequence"/>
</dbReference>
<proteinExistence type="predicted"/>
<name>A0ABS8UXE3_DATST</name>